<dbReference type="InterPro" id="IPR039537">
    <property type="entry name" value="Retrotran_Ty1/copia-like"/>
</dbReference>
<dbReference type="AlphaFoldDB" id="A0A699HN68"/>
<keyword evidence="1" id="KW-0175">Coiled coil</keyword>
<reference evidence="3" key="1">
    <citation type="journal article" date="2019" name="Sci. Rep.">
        <title>Draft genome of Tanacetum cinerariifolium, the natural source of mosquito coil.</title>
        <authorList>
            <person name="Yamashiro T."/>
            <person name="Shiraishi A."/>
            <person name="Satake H."/>
            <person name="Nakayama K."/>
        </authorList>
    </citation>
    <scope>NUCLEOTIDE SEQUENCE</scope>
</reference>
<accession>A0A699HN68</accession>
<organism evidence="3">
    <name type="scientific">Tanacetum cinerariifolium</name>
    <name type="common">Dalmatian daisy</name>
    <name type="synonym">Chrysanthemum cinerariifolium</name>
    <dbReference type="NCBI Taxonomy" id="118510"/>
    <lineage>
        <taxon>Eukaryota</taxon>
        <taxon>Viridiplantae</taxon>
        <taxon>Streptophyta</taxon>
        <taxon>Embryophyta</taxon>
        <taxon>Tracheophyta</taxon>
        <taxon>Spermatophyta</taxon>
        <taxon>Magnoliopsida</taxon>
        <taxon>eudicotyledons</taxon>
        <taxon>Gunneridae</taxon>
        <taxon>Pentapetalae</taxon>
        <taxon>asterids</taxon>
        <taxon>campanulids</taxon>
        <taxon>Asterales</taxon>
        <taxon>Asteraceae</taxon>
        <taxon>Asteroideae</taxon>
        <taxon>Anthemideae</taxon>
        <taxon>Anthemidinae</taxon>
        <taxon>Tanacetum</taxon>
    </lineage>
</organism>
<evidence type="ECO:0000256" key="1">
    <source>
        <dbReference type="SAM" id="Coils"/>
    </source>
</evidence>
<dbReference type="EMBL" id="BKCJ010185567">
    <property type="protein sequence ID" value="GEY52106.1"/>
    <property type="molecule type" value="Genomic_DNA"/>
</dbReference>
<feature type="domain" description="Integrase catalytic" evidence="2">
    <location>
        <begin position="1"/>
        <end position="107"/>
    </location>
</feature>
<comment type="caution">
    <text evidence="3">The sequence shown here is derived from an EMBL/GenBank/DDBJ whole genome shotgun (WGS) entry which is preliminary data.</text>
</comment>
<evidence type="ECO:0000313" key="3">
    <source>
        <dbReference type="EMBL" id="GEY52106.1"/>
    </source>
</evidence>
<dbReference type="InterPro" id="IPR036397">
    <property type="entry name" value="RNaseH_sf"/>
</dbReference>
<name>A0A699HN68_TANCI</name>
<dbReference type="PROSITE" id="PS50994">
    <property type="entry name" value="INTEGRASE"/>
    <property type="match status" value="1"/>
</dbReference>
<dbReference type="GO" id="GO:0003676">
    <property type="term" value="F:nucleic acid binding"/>
    <property type="evidence" value="ECO:0007669"/>
    <property type="project" value="InterPro"/>
</dbReference>
<evidence type="ECO:0000259" key="2">
    <source>
        <dbReference type="PROSITE" id="PS50994"/>
    </source>
</evidence>
<dbReference type="SUPFAM" id="SSF53098">
    <property type="entry name" value="Ribonuclease H-like"/>
    <property type="match status" value="1"/>
</dbReference>
<sequence>MENLNKVRVNELRSDNGTEFGNHKLEEFYDEKGISQNFSSLCTLEQNGVAKRRNRILIEAAKTMLNSVKLPKQFWGEAVNTACCTQNRFIIVKRHGKTSYDVFKERSPNISYFHVFGCHVHIYNHIDHLEKFDEKADDGFFLGYSLVAKAFRKGKQSTLMKTDPSLMMNSLNSRVLSQIYLEIQLLLEMNPNIRSFGTPDGQMTNDDVMDQLKEMKRLADLKAEKEKSEKSLKKIMNPATISAHAQKMDEYEAKIKKMFDEYNHQIAHKADQPPITKISYKVNSFKEATIRITKGNDPLNLIIYKRFRLKTLGFSEWIEEKALGISPPPDISTFGVSINDKKRKRSSEILTKVFVKEDVVVDGMHRNLVLLQGSKAEKGWSSESLRITECIASARNLKRIQVIDIIKEVEDQLKTYSSAGMDIS</sequence>
<dbReference type="GO" id="GO:0015074">
    <property type="term" value="P:DNA integration"/>
    <property type="evidence" value="ECO:0007669"/>
    <property type="project" value="InterPro"/>
</dbReference>
<proteinExistence type="predicted"/>
<dbReference type="PANTHER" id="PTHR42648">
    <property type="entry name" value="TRANSPOSASE, PUTATIVE-RELATED"/>
    <property type="match status" value="1"/>
</dbReference>
<dbReference type="Gene3D" id="3.30.420.10">
    <property type="entry name" value="Ribonuclease H-like superfamily/Ribonuclease H"/>
    <property type="match status" value="1"/>
</dbReference>
<gene>
    <name evidence="3" type="ORF">Tci_424080</name>
</gene>
<dbReference type="PANTHER" id="PTHR42648:SF32">
    <property type="entry name" value="RIBONUCLEASE H-LIKE DOMAIN, GAG-PRE-INTEGRASE DOMAIN PROTEIN-RELATED"/>
    <property type="match status" value="1"/>
</dbReference>
<protein>
    <submittedName>
        <fullName evidence="3">Retrovirus-related Pol polyprotein from transposon TNT 1-94</fullName>
    </submittedName>
</protein>
<feature type="non-terminal residue" evidence="3">
    <location>
        <position position="424"/>
    </location>
</feature>
<dbReference type="InterPro" id="IPR012337">
    <property type="entry name" value="RNaseH-like_sf"/>
</dbReference>
<feature type="coiled-coil region" evidence="1">
    <location>
        <begin position="209"/>
        <end position="261"/>
    </location>
</feature>
<dbReference type="InterPro" id="IPR001584">
    <property type="entry name" value="Integrase_cat-core"/>
</dbReference>